<evidence type="ECO:0000256" key="1">
    <source>
        <dbReference type="ARBA" id="ARBA00022676"/>
    </source>
</evidence>
<evidence type="ECO:0000313" key="4">
    <source>
        <dbReference type="Proteomes" id="UP000500857"/>
    </source>
</evidence>
<dbReference type="GO" id="GO:0016758">
    <property type="term" value="F:hexosyltransferase activity"/>
    <property type="evidence" value="ECO:0007669"/>
    <property type="project" value="TreeGrafter"/>
</dbReference>
<dbReference type="SUPFAM" id="SSF160246">
    <property type="entry name" value="EspE N-terminal domain-like"/>
    <property type="match status" value="2"/>
</dbReference>
<dbReference type="Pfam" id="PF03808">
    <property type="entry name" value="Glyco_tran_WecG"/>
    <property type="match status" value="1"/>
</dbReference>
<dbReference type="EMBL" id="CP051167">
    <property type="protein sequence ID" value="QIZ73824.1"/>
    <property type="molecule type" value="Genomic_DNA"/>
</dbReference>
<keyword evidence="1" id="KW-0328">Glycosyltransferase</keyword>
<dbReference type="AlphaFoldDB" id="A0A6H1U4Q7"/>
<accession>A0A6H1U4Q7</accession>
<keyword evidence="2 3" id="KW-0808">Transferase</keyword>
<sequence>MFLPKTKVVNSWITALRFNEQMDTLIRWAKTRQSRMVCVANVHMLMEAYWNPEFSRVLESADLVTPDGMPLVWMMRQQGLRQQDRVAGMEILLRLCDLAPRKKVSVFFLGSDEQTLAAMRQRLEQEFPDLDIAAMEPLPFRPLTPSEDRALIERINRSGAGLVFLSLGCPKQELWMAQHQGQINAVTIGLGGVFPVYAGQKKWAPRWVRENGLEWLYRFVQEPTRLWGRYSKTIPPFVWLALKQLLTDNPVKNARYARELTRAIQNRKGDRPIGQLLVEAGLLSPRQVERILQEQRERNRDRRFGELLSEYGWVKPQTIDFFAEQLPQLKNQPEKYPIGYYLKSAALLDDDQIEAIVKHQKKTGLRFGELAVVKGWIKQETVDLVLEHIENSQNSSPTLSMA</sequence>
<organism evidence="3 4">
    <name type="scientific">Oxynema aestuarii AP17</name>
    <dbReference type="NCBI Taxonomy" id="2064643"/>
    <lineage>
        <taxon>Bacteria</taxon>
        <taxon>Bacillati</taxon>
        <taxon>Cyanobacteriota</taxon>
        <taxon>Cyanophyceae</taxon>
        <taxon>Oscillatoriophycideae</taxon>
        <taxon>Oscillatoriales</taxon>
        <taxon>Oscillatoriaceae</taxon>
        <taxon>Oxynema</taxon>
        <taxon>Oxynema aestuarii</taxon>
    </lineage>
</organism>
<dbReference type="CDD" id="cd06533">
    <property type="entry name" value="Glyco_transf_WecG_TagA"/>
    <property type="match status" value="1"/>
</dbReference>
<proteinExistence type="predicted"/>
<evidence type="ECO:0000256" key="2">
    <source>
        <dbReference type="ARBA" id="ARBA00022679"/>
    </source>
</evidence>
<dbReference type="KEGG" id="oxy:HCG48_18920"/>
<dbReference type="PANTHER" id="PTHR34136:SF1">
    <property type="entry name" value="UDP-N-ACETYL-D-MANNOSAMINURONIC ACID TRANSFERASE"/>
    <property type="match status" value="1"/>
</dbReference>
<dbReference type="Proteomes" id="UP000500857">
    <property type="component" value="Chromosome"/>
</dbReference>
<dbReference type="InterPro" id="IPR004629">
    <property type="entry name" value="WecG_TagA_CpsF"/>
</dbReference>
<dbReference type="NCBIfam" id="TIGR00696">
    <property type="entry name" value="wecG_tagA_cpsF"/>
    <property type="match status" value="1"/>
</dbReference>
<keyword evidence="4" id="KW-1185">Reference proteome</keyword>
<evidence type="ECO:0000313" key="3">
    <source>
        <dbReference type="EMBL" id="QIZ73824.1"/>
    </source>
</evidence>
<protein>
    <submittedName>
        <fullName evidence="3">WecB/TagA/CpsF family glycosyltransferase</fullName>
    </submittedName>
</protein>
<reference evidence="3 4" key="1">
    <citation type="submission" date="2020-04" db="EMBL/GenBank/DDBJ databases">
        <authorList>
            <person name="Basu S."/>
            <person name="Maruthanayagam V."/>
            <person name="Chakraborty S."/>
            <person name="Pramanik A."/>
            <person name="Mukherjee J."/>
            <person name="Brink B."/>
        </authorList>
    </citation>
    <scope>NUCLEOTIDE SEQUENCE [LARGE SCALE GENOMIC DNA]</scope>
    <source>
        <strain evidence="3 4">AP17</strain>
    </source>
</reference>
<name>A0A6H1U4Q7_9CYAN</name>
<dbReference type="PANTHER" id="PTHR34136">
    <property type="match status" value="1"/>
</dbReference>
<dbReference type="InterPro" id="IPR037257">
    <property type="entry name" value="T2SS_E_N_sf"/>
</dbReference>
<gene>
    <name evidence="3" type="ORF">HCG48_18920</name>
</gene>